<feature type="compositionally biased region" description="Basic and acidic residues" evidence="8">
    <location>
        <begin position="257"/>
        <end position="266"/>
    </location>
</feature>
<evidence type="ECO:0000256" key="7">
    <source>
        <dbReference type="HAMAP-Rule" id="MF_03111"/>
    </source>
</evidence>
<comment type="subunit">
    <text evidence="7">Component of a multi-subunit COQ enzyme complex, composed of at least COQ3, COQ4, COQ5, COQ6, COQ7 and COQ9.</text>
</comment>
<comment type="function">
    <text evidence="7">Lyase that catalyzes the C1-decarboxylation of 4-hydroxy-3-methoxy-5-(all-trans-polyprenyl)benzoic acid into 2-methoxy-6-(all-trans-polyprenyl)phenol during ubiquinone biosynthesis.</text>
</comment>
<evidence type="ECO:0000256" key="4">
    <source>
        <dbReference type="ARBA" id="ARBA00023136"/>
    </source>
</evidence>
<dbReference type="Proteomes" id="UP000076722">
    <property type="component" value="Unassembled WGS sequence"/>
</dbReference>
<accession>A0A164TGD7</accession>
<comment type="similarity">
    <text evidence="7">Belongs to the COQ4 family.</text>
</comment>
<keyword evidence="2 7" id="KW-0999">Mitochondrion inner membrane</keyword>
<dbReference type="PANTHER" id="PTHR12922">
    <property type="entry name" value="UBIQUINONE BIOSYNTHESIS PROTEIN"/>
    <property type="match status" value="1"/>
</dbReference>
<comment type="subcellular location">
    <subcellularLocation>
        <location evidence="7">Mitochondrion inner membrane</location>
        <topology evidence="7">Peripheral membrane protein</topology>
        <orientation evidence="7">Matrix side</orientation>
    </subcellularLocation>
</comment>
<keyword evidence="3 7" id="KW-0496">Mitochondrion</keyword>
<dbReference type="GO" id="GO:0120539">
    <property type="term" value="F:4-hydroxy-3-methoxy-5-polyprenylbenzoate decarboxylase activity"/>
    <property type="evidence" value="ECO:0007669"/>
    <property type="project" value="UniProtKB-EC"/>
</dbReference>
<evidence type="ECO:0000256" key="1">
    <source>
        <dbReference type="ARBA" id="ARBA00022688"/>
    </source>
</evidence>
<keyword evidence="1 7" id="KW-0831">Ubiquinone biosynthesis</keyword>
<evidence type="ECO:0000256" key="3">
    <source>
        <dbReference type="ARBA" id="ARBA00023128"/>
    </source>
</evidence>
<dbReference type="GO" id="GO:0008270">
    <property type="term" value="F:zinc ion binding"/>
    <property type="evidence" value="ECO:0007669"/>
    <property type="project" value="UniProtKB-UniRule"/>
</dbReference>
<evidence type="ECO:0000256" key="6">
    <source>
        <dbReference type="ARBA" id="ARBA00081568"/>
    </source>
</evidence>
<gene>
    <name evidence="7" type="primary">COQ4</name>
    <name evidence="9" type="ORF">SISNIDRAFT_442073</name>
</gene>
<keyword evidence="10" id="KW-1185">Reference proteome</keyword>
<evidence type="ECO:0000313" key="10">
    <source>
        <dbReference type="Proteomes" id="UP000076722"/>
    </source>
</evidence>
<dbReference type="InterPro" id="IPR027540">
    <property type="entry name" value="Coq4_euk"/>
</dbReference>
<feature type="binding site" evidence="7">
    <location>
        <position position="151"/>
    </location>
    <ligand>
        <name>Zn(2+)</name>
        <dbReference type="ChEBI" id="CHEBI:29105"/>
    </ligand>
</feature>
<keyword evidence="5 7" id="KW-0456">Lyase</keyword>
<feature type="binding site" evidence="7">
    <location>
        <position position="152"/>
    </location>
    <ligand>
        <name>Zn(2+)</name>
        <dbReference type="ChEBI" id="CHEBI:29105"/>
    </ligand>
</feature>
<proteinExistence type="inferred from homology"/>
<dbReference type="STRING" id="1314777.A0A164TGD7"/>
<sequence>MSFLRNRNVQCLRLASKRYLNTQPSYYGHIPLNWFENAFLAVGSAVMSLADPRRGDMVAALGETTAGPALPKLREKMLASAEGRQVLKARPRVNSKTVDMVALSKLPAGTFGQSYFNWLERCGVTPDTREPVRYIDDPELAYIMQRYRECHDFYHCICSLPVNVESELALKYFEFANFGLPVAAISAIFGPLRLDSAKRSRLFREYVPWALKTGGNAEPLINVFWERRWEQNVEELKKELRIEDPPPARWGKPLSEAAREKRRRELLQQASTGTETP</sequence>
<keyword evidence="4 7" id="KW-0472">Membrane</keyword>
<feature type="binding site" evidence="7">
    <location>
        <position position="155"/>
    </location>
    <ligand>
        <name>Zn(2+)</name>
        <dbReference type="ChEBI" id="CHEBI:29105"/>
    </ligand>
</feature>
<keyword evidence="7" id="KW-0862">Zinc</keyword>
<keyword evidence="7" id="KW-0479">Metal-binding</keyword>
<dbReference type="EMBL" id="KV419410">
    <property type="protein sequence ID" value="KZS92343.1"/>
    <property type="molecule type" value="Genomic_DNA"/>
</dbReference>
<name>A0A164TGD7_9AGAM</name>
<dbReference type="PANTHER" id="PTHR12922:SF7">
    <property type="entry name" value="UBIQUINONE BIOSYNTHESIS PROTEIN COQ4 HOMOLOG, MITOCHONDRIAL"/>
    <property type="match status" value="1"/>
</dbReference>
<feature type="binding site" evidence="7">
    <location>
        <position position="167"/>
    </location>
    <ligand>
        <name>Zn(2+)</name>
        <dbReference type="ChEBI" id="CHEBI:29105"/>
    </ligand>
</feature>
<organism evidence="9 10">
    <name type="scientific">Sistotremastrum niveocremeum HHB9708</name>
    <dbReference type="NCBI Taxonomy" id="1314777"/>
    <lineage>
        <taxon>Eukaryota</taxon>
        <taxon>Fungi</taxon>
        <taxon>Dikarya</taxon>
        <taxon>Basidiomycota</taxon>
        <taxon>Agaricomycotina</taxon>
        <taxon>Agaricomycetes</taxon>
        <taxon>Sistotremastrales</taxon>
        <taxon>Sistotremastraceae</taxon>
        <taxon>Sertulicium</taxon>
        <taxon>Sertulicium niveocremeum</taxon>
    </lineage>
</organism>
<reference evidence="9 10" key="1">
    <citation type="journal article" date="2016" name="Mol. Biol. Evol.">
        <title>Comparative Genomics of Early-Diverging Mushroom-Forming Fungi Provides Insights into the Origins of Lignocellulose Decay Capabilities.</title>
        <authorList>
            <person name="Nagy L.G."/>
            <person name="Riley R."/>
            <person name="Tritt A."/>
            <person name="Adam C."/>
            <person name="Daum C."/>
            <person name="Floudas D."/>
            <person name="Sun H."/>
            <person name="Yadav J.S."/>
            <person name="Pangilinan J."/>
            <person name="Larsson K.H."/>
            <person name="Matsuura K."/>
            <person name="Barry K."/>
            <person name="Labutti K."/>
            <person name="Kuo R."/>
            <person name="Ohm R.A."/>
            <person name="Bhattacharya S.S."/>
            <person name="Shirouzu T."/>
            <person name="Yoshinaga Y."/>
            <person name="Martin F.M."/>
            <person name="Grigoriev I.V."/>
            <person name="Hibbett D.S."/>
        </authorList>
    </citation>
    <scope>NUCLEOTIDE SEQUENCE [LARGE SCALE GENOMIC DNA]</scope>
    <source>
        <strain evidence="9 10">HHB9708</strain>
    </source>
</reference>
<dbReference type="Pfam" id="PF05019">
    <property type="entry name" value="Coq4"/>
    <property type="match status" value="1"/>
</dbReference>
<comment type="cofactor">
    <cofactor evidence="7">
        <name>Zn(2+)</name>
        <dbReference type="ChEBI" id="CHEBI:29105"/>
    </cofactor>
</comment>
<evidence type="ECO:0000256" key="2">
    <source>
        <dbReference type="ARBA" id="ARBA00022792"/>
    </source>
</evidence>
<protein>
    <recommendedName>
        <fullName evidence="6">4-hydroxy-3-methoxy-5-polyprenylbenzoate decarboxylase</fullName>
    </recommendedName>
</protein>
<evidence type="ECO:0000313" key="9">
    <source>
        <dbReference type="EMBL" id="KZS92343.1"/>
    </source>
</evidence>
<evidence type="ECO:0000256" key="8">
    <source>
        <dbReference type="SAM" id="MobiDB-lite"/>
    </source>
</evidence>
<dbReference type="OrthoDB" id="4249at2759"/>
<keyword evidence="9" id="KW-0830">Ubiquinone</keyword>
<feature type="region of interest" description="Disordered" evidence="8">
    <location>
        <begin position="244"/>
        <end position="277"/>
    </location>
</feature>
<comment type="catalytic activity">
    <reaction evidence="7">
        <text>a 4-hydroxy-3-methoxy-5-(all-trans-polyprenyl)benzoate + H(+) = a 2-methoxy-6-(all-trans-polyprenyl)phenol + CO2</text>
        <dbReference type="Rhea" id="RHEA:81179"/>
        <dbReference type="Rhea" id="RHEA-COMP:9551"/>
        <dbReference type="Rhea" id="RHEA-COMP:10931"/>
        <dbReference type="ChEBI" id="CHEBI:15378"/>
        <dbReference type="ChEBI" id="CHEBI:16526"/>
        <dbReference type="ChEBI" id="CHEBI:62731"/>
        <dbReference type="ChEBI" id="CHEBI:84443"/>
        <dbReference type="EC" id="4.1.1.130"/>
    </reaction>
</comment>
<dbReference type="UniPathway" id="UPA00232"/>
<dbReference type="HAMAP" id="MF_03111">
    <property type="entry name" value="Coq4"/>
    <property type="match status" value="1"/>
</dbReference>
<evidence type="ECO:0000256" key="5">
    <source>
        <dbReference type="ARBA" id="ARBA00023239"/>
    </source>
</evidence>
<dbReference type="GO" id="GO:0031314">
    <property type="term" value="C:extrinsic component of mitochondrial inner membrane"/>
    <property type="evidence" value="ECO:0007669"/>
    <property type="project" value="UniProtKB-UniRule"/>
</dbReference>
<dbReference type="AlphaFoldDB" id="A0A164TGD7"/>
<comment type="pathway">
    <text evidence="7">Cofactor biosynthesis; ubiquinone biosynthesis.</text>
</comment>
<dbReference type="InterPro" id="IPR007715">
    <property type="entry name" value="Coq4"/>
</dbReference>